<dbReference type="AlphaFoldDB" id="A0AA38XGS4"/>
<sequence>MTSSQPDLEQDVAQAQRIVRDYSRFLHTSTLATCVLAPILIALPPRKIDLFTFSLSGAFIAAVDYQVKERTSLGIMGHASRRFILKEPSKRPVQDDVSTQWQQPSRLLEEPSPRVVQTSALQQRAQEDWKQQRLKEEQEKLDQGEGYWDMIKDQVWQVWNQEEKKVEELKEKDEVVVREREVKG</sequence>
<dbReference type="EMBL" id="JAPDRK010000004">
    <property type="protein sequence ID" value="KAJ9613198.1"/>
    <property type="molecule type" value="Genomic_DNA"/>
</dbReference>
<evidence type="ECO:0000313" key="2">
    <source>
        <dbReference type="Proteomes" id="UP001172673"/>
    </source>
</evidence>
<accession>A0AA38XGS4</accession>
<dbReference type="Proteomes" id="UP001172673">
    <property type="component" value="Unassembled WGS sequence"/>
</dbReference>
<evidence type="ECO:0000313" key="1">
    <source>
        <dbReference type="EMBL" id="KAJ9613198.1"/>
    </source>
</evidence>
<keyword evidence="2" id="KW-1185">Reference proteome</keyword>
<organism evidence="1 2">
    <name type="scientific">Cladophialophora chaetospira</name>
    <dbReference type="NCBI Taxonomy" id="386627"/>
    <lineage>
        <taxon>Eukaryota</taxon>
        <taxon>Fungi</taxon>
        <taxon>Dikarya</taxon>
        <taxon>Ascomycota</taxon>
        <taxon>Pezizomycotina</taxon>
        <taxon>Eurotiomycetes</taxon>
        <taxon>Chaetothyriomycetidae</taxon>
        <taxon>Chaetothyriales</taxon>
        <taxon>Herpotrichiellaceae</taxon>
        <taxon>Cladophialophora</taxon>
    </lineage>
</organism>
<gene>
    <name evidence="1" type="ORF">H2200_003139</name>
</gene>
<comment type="caution">
    <text evidence="1">The sequence shown here is derived from an EMBL/GenBank/DDBJ whole genome shotgun (WGS) entry which is preliminary data.</text>
</comment>
<reference evidence="1" key="1">
    <citation type="submission" date="2022-10" db="EMBL/GenBank/DDBJ databases">
        <title>Culturing micro-colonial fungi from biological soil crusts in the Mojave desert and describing Neophaeococcomyces mojavensis, and introducing the new genera and species Taxawa tesnikishii.</title>
        <authorList>
            <person name="Kurbessoian T."/>
            <person name="Stajich J.E."/>
        </authorList>
    </citation>
    <scope>NUCLEOTIDE SEQUENCE</scope>
    <source>
        <strain evidence="1">TK_41</strain>
    </source>
</reference>
<protein>
    <submittedName>
        <fullName evidence="1">Uncharacterized protein</fullName>
    </submittedName>
</protein>
<name>A0AA38XGS4_9EURO</name>
<proteinExistence type="predicted"/>